<evidence type="ECO:0000313" key="9">
    <source>
        <dbReference type="EMBL" id="VBA40096.1"/>
    </source>
</evidence>
<evidence type="ECO:0000259" key="8">
    <source>
        <dbReference type="Pfam" id="PF01227"/>
    </source>
</evidence>
<gene>
    <name evidence="9" type="primary">folE_1</name>
    <name evidence="9" type="ORF">LAUMK13_02903</name>
</gene>
<evidence type="ECO:0000256" key="7">
    <source>
        <dbReference type="ARBA" id="ARBA00030854"/>
    </source>
</evidence>
<dbReference type="Proteomes" id="UP000267289">
    <property type="component" value="Unassembled WGS sequence"/>
</dbReference>
<dbReference type="AlphaFoldDB" id="A0A498Q2L9"/>
<organism evidence="9 10">
    <name type="scientific">Mycobacterium innocens</name>
    <dbReference type="NCBI Taxonomy" id="2341083"/>
    <lineage>
        <taxon>Bacteria</taxon>
        <taxon>Bacillati</taxon>
        <taxon>Actinomycetota</taxon>
        <taxon>Actinomycetes</taxon>
        <taxon>Mycobacteriales</taxon>
        <taxon>Mycobacteriaceae</taxon>
        <taxon>Mycobacterium</taxon>
    </lineage>
</organism>
<comment type="pathway">
    <text evidence="2">Cofactor biosynthesis; 7,8-dihydroneopterin triphosphate biosynthesis; 7,8-dihydroneopterin triphosphate from GTP: step 1/1.</text>
</comment>
<dbReference type="RefSeq" id="WP_244232369.1">
    <property type="nucleotide sequence ID" value="NZ_UPHQ01000138.1"/>
</dbReference>
<dbReference type="GO" id="GO:0046654">
    <property type="term" value="P:tetrahydrofolate biosynthetic process"/>
    <property type="evidence" value="ECO:0007669"/>
    <property type="project" value="InterPro"/>
</dbReference>
<evidence type="ECO:0000256" key="5">
    <source>
        <dbReference type="ARBA" id="ARBA00022563"/>
    </source>
</evidence>
<dbReference type="NCBIfam" id="NF006826">
    <property type="entry name" value="PRK09347.1-3"/>
    <property type="match status" value="1"/>
</dbReference>
<protein>
    <recommendedName>
        <fullName evidence="4">GTP cyclohydrolase 1</fullName>
        <ecNumber evidence="3">3.5.4.16</ecNumber>
    </recommendedName>
    <alternativeName>
        <fullName evidence="7">GTP cyclohydrolase I</fullName>
    </alternativeName>
</protein>
<dbReference type="SUPFAM" id="SSF55620">
    <property type="entry name" value="Tetrahydrobiopterin biosynthesis enzymes-like"/>
    <property type="match status" value="1"/>
</dbReference>
<proteinExistence type="predicted"/>
<evidence type="ECO:0000256" key="6">
    <source>
        <dbReference type="ARBA" id="ARBA00022801"/>
    </source>
</evidence>
<evidence type="ECO:0000256" key="3">
    <source>
        <dbReference type="ARBA" id="ARBA00012715"/>
    </source>
</evidence>
<keyword evidence="6 9" id="KW-0378">Hydrolase</keyword>
<dbReference type="InterPro" id="IPR043134">
    <property type="entry name" value="GTP-CH-I_N"/>
</dbReference>
<dbReference type="PANTHER" id="PTHR11109">
    <property type="entry name" value="GTP CYCLOHYDROLASE I"/>
    <property type="match status" value="1"/>
</dbReference>
<dbReference type="InterPro" id="IPR020602">
    <property type="entry name" value="GTP_CycHdrlase_I_dom"/>
</dbReference>
<dbReference type="Pfam" id="PF01227">
    <property type="entry name" value="GTP_cyclohydroI"/>
    <property type="match status" value="1"/>
</dbReference>
<accession>A0A498Q2L9</accession>
<dbReference type="Gene3D" id="3.30.1130.10">
    <property type="match status" value="1"/>
</dbReference>
<evidence type="ECO:0000256" key="4">
    <source>
        <dbReference type="ARBA" id="ARBA00017272"/>
    </source>
</evidence>
<dbReference type="GO" id="GO:0005525">
    <property type="term" value="F:GTP binding"/>
    <property type="evidence" value="ECO:0007669"/>
    <property type="project" value="TreeGrafter"/>
</dbReference>
<keyword evidence="10" id="KW-1185">Reference proteome</keyword>
<evidence type="ECO:0000256" key="1">
    <source>
        <dbReference type="ARBA" id="ARBA00001052"/>
    </source>
</evidence>
<dbReference type="PANTHER" id="PTHR11109:SF7">
    <property type="entry name" value="GTP CYCLOHYDROLASE 1"/>
    <property type="match status" value="1"/>
</dbReference>
<comment type="catalytic activity">
    <reaction evidence="1">
        <text>GTP + H2O = 7,8-dihydroneopterin 3'-triphosphate + formate + H(+)</text>
        <dbReference type="Rhea" id="RHEA:17473"/>
        <dbReference type="ChEBI" id="CHEBI:15377"/>
        <dbReference type="ChEBI" id="CHEBI:15378"/>
        <dbReference type="ChEBI" id="CHEBI:15740"/>
        <dbReference type="ChEBI" id="CHEBI:37565"/>
        <dbReference type="ChEBI" id="CHEBI:58462"/>
        <dbReference type="EC" id="3.5.4.16"/>
    </reaction>
</comment>
<dbReference type="GO" id="GO:0008270">
    <property type="term" value="F:zinc ion binding"/>
    <property type="evidence" value="ECO:0007669"/>
    <property type="project" value="TreeGrafter"/>
</dbReference>
<dbReference type="EMBL" id="UPHQ01000138">
    <property type="protein sequence ID" value="VBA40096.1"/>
    <property type="molecule type" value="Genomic_DNA"/>
</dbReference>
<evidence type="ECO:0000256" key="2">
    <source>
        <dbReference type="ARBA" id="ARBA00005080"/>
    </source>
</evidence>
<sequence>MTAIPSAPRQARHQMPPFCSSGWAMTNDEVAHGAAAYPADIGYQPTDSPAWWDNNADVAVEGAVRQLLSALGVDEGEHTAETPARVARAWREMLWGYNEVPEGHLDTDFPAPDDPGLIVMHGISFASTCAHHLLPFSGTATIAYRPHPGQRIVGLSKLARLVHGYAARLQVQERIGHQATAGMMRKLNPSGAMCVITARHDCMRLRGVREPAAEATTESRKGMWLDREIALVHRLHAGGRSGAC</sequence>
<evidence type="ECO:0000313" key="10">
    <source>
        <dbReference type="Proteomes" id="UP000267289"/>
    </source>
</evidence>
<name>A0A498Q2L9_9MYCO</name>
<dbReference type="Gene3D" id="1.10.286.10">
    <property type="match status" value="1"/>
</dbReference>
<dbReference type="GO" id="GO:0006729">
    <property type="term" value="P:tetrahydrobiopterin biosynthetic process"/>
    <property type="evidence" value="ECO:0007669"/>
    <property type="project" value="TreeGrafter"/>
</dbReference>
<feature type="domain" description="GTP cyclohydrolase I" evidence="8">
    <location>
        <begin position="61"/>
        <end position="225"/>
    </location>
</feature>
<dbReference type="UniPathway" id="UPA00848">
    <property type="reaction ID" value="UER00151"/>
</dbReference>
<dbReference type="GO" id="GO:0006730">
    <property type="term" value="P:one-carbon metabolic process"/>
    <property type="evidence" value="ECO:0007669"/>
    <property type="project" value="UniProtKB-KW"/>
</dbReference>
<dbReference type="EC" id="3.5.4.16" evidence="3"/>
<dbReference type="InterPro" id="IPR043133">
    <property type="entry name" value="GTP-CH-I_C/QueF"/>
</dbReference>
<reference evidence="9 10" key="1">
    <citation type="submission" date="2018-09" db="EMBL/GenBank/DDBJ databases">
        <authorList>
            <person name="Tagini F."/>
        </authorList>
    </citation>
    <scope>NUCLEOTIDE SEQUENCE [LARGE SCALE GENOMIC DNA]</scope>
    <source>
        <strain evidence="9 10">MK13</strain>
    </source>
</reference>
<keyword evidence="5" id="KW-0554">One-carbon metabolism</keyword>
<dbReference type="GO" id="GO:0005737">
    <property type="term" value="C:cytoplasm"/>
    <property type="evidence" value="ECO:0007669"/>
    <property type="project" value="TreeGrafter"/>
</dbReference>
<dbReference type="InterPro" id="IPR001474">
    <property type="entry name" value="GTP_CycHdrlase_I"/>
</dbReference>
<dbReference type="GO" id="GO:0003934">
    <property type="term" value="F:GTP cyclohydrolase I activity"/>
    <property type="evidence" value="ECO:0007669"/>
    <property type="project" value="UniProtKB-EC"/>
</dbReference>